<evidence type="ECO:0000256" key="5">
    <source>
        <dbReference type="ARBA" id="ARBA00023014"/>
    </source>
</evidence>
<evidence type="ECO:0000256" key="2">
    <source>
        <dbReference type="ARBA" id="ARBA00022485"/>
    </source>
</evidence>
<dbReference type="InterPro" id="IPR037207">
    <property type="entry name" value="Nuop51_4Fe4S-bd_sf"/>
</dbReference>
<dbReference type="GO" id="GO:0046872">
    <property type="term" value="F:metal ion binding"/>
    <property type="evidence" value="ECO:0007669"/>
    <property type="project" value="UniProtKB-KW"/>
</dbReference>
<evidence type="ECO:0000256" key="4">
    <source>
        <dbReference type="ARBA" id="ARBA00023004"/>
    </source>
</evidence>
<dbReference type="Gene3D" id="3.10.20.600">
    <property type="match status" value="1"/>
</dbReference>
<feature type="domain" description="NADH-ubiquinone oxidoreductase 51kDa subunit iron-sulphur binding" evidence="6">
    <location>
        <begin position="430"/>
        <end position="475"/>
    </location>
</feature>
<dbReference type="SUPFAM" id="SSF142019">
    <property type="entry name" value="Nqo1 FMN-binding domain-like"/>
    <property type="match status" value="1"/>
</dbReference>
<evidence type="ECO:0000313" key="7">
    <source>
        <dbReference type="EMBL" id="CAB4556910.1"/>
    </source>
</evidence>
<dbReference type="Gene3D" id="6.10.250.1450">
    <property type="match status" value="1"/>
</dbReference>
<dbReference type="PROSITE" id="PS00645">
    <property type="entry name" value="COMPLEX1_51K_2"/>
    <property type="match status" value="1"/>
</dbReference>
<keyword evidence="4" id="KW-0408">Iron</keyword>
<dbReference type="AlphaFoldDB" id="A0A6J6CZ46"/>
<keyword evidence="3" id="KW-0479">Metal-binding</keyword>
<dbReference type="Gene3D" id="3.40.50.11540">
    <property type="entry name" value="NADH-ubiquinone oxidoreductase 51kDa subunit"/>
    <property type="match status" value="1"/>
</dbReference>
<dbReference type="Gene3D" id="1.20.1440.230">
    <property type="entry name" value="NADH-ubiquinone oxidoreductase 51kDa subunit, iron-sulphur binding domain"/>
    <property type="match status" value="1"/>
</dbReference>
<dbReference type="Pfam" id="PF01512">
    <property type="entry name" value="Complex1_51K"/>
    <property type="match status" value="1"/>
</dbReference>
<dbReference type="Pfam" id="PF10589">
    <property type="entry name" value="NADH_4Fe-4S"/>
    <property type="match status" value="1"/>
</dbReference>
<accession>A0A6J6CZ46</accession>
<dbReference type="InterPro" id="IPR011538">
    <property type="entry name" value="Nuo51_FMN-bd"/>
</dbReference>
<organism evidence="7">
    <name type="scientific">freshwater metagenome</name>
    <dbReference type="NCBI Taxonomy" id="449393"/>
    <lineage>
        <taxon>unclassified sequences</taxon>
        <taxon>metagenomes</taxon>
        <taxon>ecological metagenomes</taxon>
    </lineage>
</organism>
<dbReference type="CDD" id="cd03063">
    <property type="entry name" value="TRX_Fd_FDH_beta"/>
    <property type="match status" value="1"/>
</dbReference>
<proteinExistence type="inferred from homology"/>
<evidence type="ECO:0000256" key="1">
    <source>
        <dbReference type="ARBA" id="ARBA00007523"/>
    </source>
</evidence>
<dbReference type="SUPFAM" id="SSF52833">
    <property type="entry name" value="Thioredoxin-like"/>
    <property type="match status" value="1"/>
</dbReference>
<dbReference type="GO" id="GO:0008137">
    <property type="term" value="F:NADH dehydrogenase (ubiquinone) activity"/>
    <property type="evidence" value="ECO:0007669"/>
    <property type="project" value="InterPro"/>
</dbReference>
<evidence type="ECO:0000256" key="3">
    <source>
        <dbReference type="ARBA" id="ARBA00022723"/>
    </source>
</evidence>
<dbReference type="FunFam" id="3.40.50.11540:FF:000001">
    <property type="entry name" value="NADH dehydrogenase [ubiquinone] flavoprotein 1, mitochondrial"/>
    <property type="match status" value="1"/>
</dbReference>
<keyword evidence="5" id="KW-0411">Iron-sulfur</keyword>
<name>A0A6J6CZ46_9ZZZZ</name>
<dbReference type="SUPFAM" id="SSF142984">
    <property type="entry name" value="Nqo1 middle domain-like"/>
    <property type="match status" value="1"/>
</dbReference>
<dbReference type="InterPro" id="IPR001949">
    <property type="entry name" value="NADH-UbQ_OxRdtase_51kDa_CS"/>
</dbReference>
<dbReference type="PANTHER" id="PTHR43578:SF3">
    <property type="entry name" value="NADH-QUINONE OXIDOREDUCTASE SUBUNIT F"/>
    <property type="match status" value="1"/>
</dbReference>
<comment type="similarity">
    <text evidence="1">Belongs to the complex I 51 kDa subunit family.</text>
</comment>
<sequence>MTVRICVPCDAIALSIGADDVAVAITAEAATRGLDVSVVRTGSRGLFHLDPLVEVELDGVRHGYGPLGADDVTSLFDAGFATTALAPGAHPLALGPVEAIAELSGQTRLTFERHGVVDPRSLDDYLAHGGYEGLRAALAHGPEHVVTEVTTSGLRGRGGAAFPTGIKWRTVAEAPATPKYVVANADEGDSGTFADRMVMEGDPFCLIEGMTIAAFGVGATHGVVFIRSEYPQAIATMTAAIDTARAAGWLGADVAGSGHSFDLEVRMGAGAYICGEETSMLECIEGKRGQVRAKPPLPAIEGLYGKPTVVNNVVTLASVPWILAHGGAAYAGHGVGRSMGTLPVQLAGNIARGGLVEVPFGVSLRDLVERFGGGTRSGRPIGAVQIGGPLGAYFDDDQLDTVLDYEAITAAGGLLGHGGIVVFDDTVDLAAQARFAMSFCAAESCGKCTPCRVGSTRGVELIDRITAGDRSARMREQLDELCDVLEHGSLCALGGLTPYPVRSALQLWDRRRASGTRSTDGHGSHGGAPA</sequence>
<gene>
    <name evidence="7" type="ORF">UFOPK1493_01471</name>
</gene>
<dbReference type="GO" id="GO:0010181">
    <property type="term" value="F:FMN binding"/>
    <property type="evidence" value="ECO:0007669"/>
    <property type="project" value="InterPro"/>
</dbReference>
<dbReference type="SUPFAM" id="SSF140490">
    <property type="entry name" value="Nqo1C-terminal domain-like"/>
    <property type="match status" value="1"/>
</dbReference>
<evidence type="ECO:0000259" key="6">
    <source>
        <dbReference type="SMART" id="SM00928"/>
    </source>
</evidence>
<reference evidence="7" key="1">
    <citation type="submission" date="2020-05" db="EMBL/GenBank/DDBJ databases">
        <authorList>
            <person name="Chiriac C."/>
            <person name="Salcher M."/>
            <person name="Ghai R."/>
            <person name="Kavagutti S V."/>
        </authorList>
    </citation>
    <scope>NUCLEOTIDE SEQUENCE</scope>
</reference>
<dbReference type="PANTHER" id="PTHR43578">
    <property type="entry name" value="NADH-QUINONE OXIDOREDUCTASE SUBUNIT F"/>
    <property type="match status" value="1"/>
</dbReference>
<dbReference type="EMBL" id="CAEZSR010000044">
    <property type="protein sequence ID" value="CAB4556910.1"/>
    <property type="molecule type" value="Genomic_DNA"/>
</dbReference>
<protein>
    <submittedName>
        <fullName evidence="7">Unannotated protein</fullName>
    </submittedName>
</protein>
<dbReference type="InterPro" id="IPR037225">
    <property type="entry name" value="Nuo51_FMN-bd_sf"/>
</dbReference>
<dbReference type="InterPro" id="IPR036249">
    <property type="entry name" value="Thioredoxin-like_sf"/>
</dbReference>
<dbReference type="SMART" id="SM00928">
    <property type="entry name" value="NADH_4Fe-4S"/>
    <property type="match status" value="1"/>
</dbReference>
<dbReference type="GO" id="GO:0051539">
    <property type="term" value="F:4 iron, 4 sulfur cluster binding"/>
    <property type="evidence" value="ECO:0007669"/>
    <property type="project" value="UniProtKB-KW"/>
</dbReference>
<keyword evidence="2" id="KW-0004">4Fe-4S</keyword>
<dbReference type="InterPro" id="IPR019575">
    <property type="entry name" value="Nuop51_4Fe4S-bd"/>
</dbReference>